<comment type="caution">
    <text evidence="10">The sequence shown here is derived from an EMBL/GenBank/DDBJ whole genome shotgun (WGS) entry which is preliminary data.</text>
</comment>
<keyword evidence="11" id="KW-1185">Reference proteome</keyword>
<dbReference type="Pfam" id="PF02687">
    <property type="entry name" value="FtsX"/>
    <property type="match status" value="1"/>
</dbReference>
<evidence type="ECO:0000256" key="7">
    <source>
        <dbReference type="SAM" id="Phobius"/>
    </source>
</evidence>
<dbReference type="InterPro" id="IPR025857">
    <property type="entry name" value="MacB_PCD"/>
</dbReference>
<gene>
    <name evidence="10" type="ORF">EDD71_11851</name>
</gene>
<feature type="transmembrane region" description="Helical" evidence="7">
    <location>
        <begin position="276"/>
        <end position="304"/>
    </location>
</feature>
<evidence type="ECO:0000313" key="10">
    <source>
        <dbReference type="EMBL" id="TDT51367.1"/>
    </source>
</evidence>
<evidence type="ECO:0000256" key="1">
    <source>
        <dbReference type="ARBA" id="ARBA00004651"/>
    </source>
</evidence>
<dbReference type="GO" id="GO:0022857">
    <property type="term" value="F:transmembrane transporter activity"/>
    <property type="evidence" value="ECO:0007669"/>
    <property type="project" value="TreeGrafter"/>
</dbReference>
<dbReference type="RefSeq" id="WP_133628697.1">
    <property type="nucleotide sequence ID" value="NZ_SOAZ01000018.1"/>
</dbReference>
<name>A0A4R7KD33_9CLOT</name>
<keyword evidence="2" id="KW-1003">Cell membrane</keyword>
<protein>
    <submittedName>
        <fullName evidence="10">Putative ABC transport system permease protein</fullName>
    </submittedName>
</protein>
<evidence type="ECO:0000256" key="5">
    <source>
        <dbReference type="ARBA" id="ARBA00023136"/>
    </source>
</evidence>
<evidence type="ECO:0000256" key="6">
    <source>
        <dbReference type="ARBA" id="ARBA00038076"/>
    </source>
</evidence>
<dbReference type="InterPro" id="IPR050250">
    <property type="entry name" value="Macrolide_Exporter_MacB"/>
</dbReference>
<feature type="domain" description="ABC3 transporter permease C-terminal" evidence="8">
    <location>
        <begin position="283"/>
        <end position="396"/>
    </location>
</feature>
<keyword evidence="4 7" id="KW-1133">Transmembrane helix</keyword>
<evidence type="ECO:0000256" key="2">
    <source>
        <dbReference type="ARBA" id="ARBA00022475"/>
    </source>
</evidence>
<dbReference type="Pfam" id="PF12704">
    <property type="entry name" value="MacB_PCD"/>
    <property type="match status" value="1"/>
</dbReference>
<organism evidence="10 11">
    <name type="scientific">Fonticella tunisiensis</name>
    <dbReference type="NCBI Taxonomy" id="1096341"/>
    <lineage>
        <taxon>Bacteria</taxon>
        <taxon>Bacillati</taxon>
        <taxon>Bacillota</taxon>
        <taxon>Clostridia</taxon>
        <taxon>Eubacteriales</taxon>
        <taxon>Clostridiaceae</taxon>
        <taxon>Fonticella</taxon>
    </lineage>
</organism>
<sequence>MNILESFKVAIASILSNKMRSFLTMLGIIIGISSVITIVSIGKGGQSAITGEFNKIGVNVLEATIDTSAQINQNDYFTMNDVKNIKSRIPEVLNAAPIFQKGGVTVKVGNETKRAVVIGTNNDYNSILSVNMLYGRFISEKDVLSGRNVVIIDDISSKSLFGYVDSTGKTIKIGERSMMVSATIVGVYKSQGGAFASSFGDRMPVILYTPITFAEKMFQDDFRINQIEILVDNAKSFESASNSINRILSSAHHNKDKYKVDNLMKQLDEVNRILNIFTMIIGAIAGISLVVGGIGVMNIMLVSVTERTREIGIRKAIGATRRDILVQFLIESVIISLIGGAIGMALGILFATIIGSFLGIAPGISFLTVLIAFLFSSAVGIFFGIYPANKASKLDPIEALRYE</sequence>
<dbReference type="PANTHER" id="PTHR30572:SF4">
    <property type="entry name" value="ABC TRANSPORTER PERMEASE YTRF"/>
    <property type="match status" value="1"/>
</dbReference>
<feature type="transmembrane region" description="Helical" evidence="7">
    <location>
        <begin position="21"/>
        <end position="42"/>
    </location>
</feature>
<dbReference type="GO" id="GO:0005886">
    <property type="term" value="C:plasma membrane"/>
    <property type="evidence" value="ECO:0007669"/>
    <property type="project" value="UniProtKB-SubCell"/>
</dbReference>
<comment type="similarity">
    <text evidence="6">Belongs to the ABC-4 integral membrane protein family.</text>
</comment>
<dbReference type="OrthoDB" id="9770036at2"/>
<feature type="domain" description="MacB-like periplasmic core" evidence="9">
    <location>
        <begin position="21"/>
        <end position="246"/>
    </location>
</feature>
<keyword evidence="5 7" id="KW-0472">Membrane</keyword>
<dbReference type="AlphaFoldDB" id="A0A4R7KD33"/>
<feature type="transmembrane region" description="Helical" evidence="7">
    <location>
        <begin position="325"/>
        <end position="358"/>
    </location>
</feature>
<dbReference type="EMBL" id="SOAZ01000018">
    <property type="protein sequence ID" value="TDT51367.1"/>
    <property type="molecule type" value="Genomic_DNA"/>
</dbReference>
<evidence type="ECO:0000259" key="9">
    <source>
        <dbReference type="Pfam" id="PF12704"/>
    </source>
</evidence>
<evidence type="ECO:0000256" key="4">
    <source>
        <dbReference type="ARBA" id="ARBA00022989"/>
    </source>
</evidence>
<dbReference type="PANTHER" id="PTHR30572">
    <property type="entry name" value="MEMBRANE COMPONENT OF TRANSPORTER-RELATED"/>
    <property type="match status" value="1"/>
</dbReference>
<accession>A0A4R7KD33</accession>
<evidence type="ECO:0000259" key="8">
    <source>
        <dbReference type="Pfam" id="PF02687"/>
    </source>
</evidence>
<feature type="transmembrane region" description="Helical" evidence="7">
    <location>
        <begin position="364"/>
        <end position="386"/>
    </location>
</feature>
<dbReference type="InterPro" id="IPR003838">
    <property type="entry name" value="ABC3_permease_C"/>
</dbReference>
<keyword evidence="3 7" id="KW-0812">Transmembrane</keyword>
<dbReference type="Proteomes" id="UP000295325">
    <property type="component" value="Unassembled WGS sequence"/>
</dbReference>
<comment type="subcellular location">
    <subcellularLocation>
        <location evidence="1">Cell membrane</location>
        <topology evidence="1">Multi-pass membrane protein</topology>
    </subcellularLocation>
</comment>
<reference evidence="10 11" key="1">
    <citation type="submission" date="2019-03" db="EMBL/GenBank/DDBJ databases">
        <title>Genomic Encyclopedia of Type Strains, Phase IV (KMG-IV): sequencing the most valuable type-strain genomes for metagenomic binning, comparative biology and taxonomic classification.</title>
        <authorList>
            <person name="Goeker M."/>
        </authorList>
    </citation>
    <scope>NUCLEOTIDE SEQUENCE [LARGE SCALE GENOMIC DNA]</scope>
    <source>
        <strain evidence="10 11">DSM 24455</strain>
    </source>
</reference>
<evidence type="ECO:0000313" key="11">
    <source>
        <dbReference type="Proteomes" id="UP000295325"/>
    </source>
</evidence>
<proteinExistence type="inferred from homology"/>
<evidence type="ECO:0000256" key="3">
    <source>
        <dbReference type="ARBA" id="ARBA00022692"/>
    </source>
</evidence>